<evidence type="ECO:0000313" key="2">
    <source>
        <dbReference type="Proteomes" id="UP000287171"/>
    </source>
</evidence>
<proteinExistence type="predicted"/>
<dbReference type="Proteomes" id="UP000287171">
    <property type="component" value="Unassembled WGS sequence"/>
</dbReference>
<evidence type="ECO:0000313" key="1">
    <source>
        <dbReference type="EMBL" id="GCE29839.1"/>
    </source>
</evidence>
<reference evidence="2" key="1">
    <citation type="submission" date="2018-12" db="EMBL/GenBank/DDBJ databases">
        <title>Tengunoibacter tsumagoiensis gen. nov., sp. nov., Dictyobacter kobayashii sp. nov., D. alpinus sp. nov., and D. joshuensis sp. nov. and description of Dictyobacteraceae fam. nov. within the order Ktedonobacterales isolated from Tengu-no-mugimeshi.</title>
        <authorList>
            <person name="Wang C.M."/>
            <person name="Zheng Y."/>
            <person name="Sakai Y."/>
            <person name="Toyoda A."/>
            <person name="Minakuchi Y."/>
            <person name="Abe K."/>
            <person name="Yokota A."/>
            <person name="Yabe S."/>
        </authorList>
    </citation>
    <scope>NUCLEOTIDE SEQUENCE [LARGE SCALE GENOMIC DNA]</scope>
    <source>
        <strain evidence="2">Uno16</strain>
    </source>
</reference>
<dbReference type="OrthoDB" id="9833436at2"/>
<organism evidence="1 2">
    <name type="scientific">Dictyobacter alpinus</name>
    <dbReference type="NCBI Taxonomy" id="2014873"/>
    <lineage>
        <taxon>Bacteria</taxon>
        <taxon>Bacillati</taxon>
        <taxon>Chloroflexota</taxon>
        <taxon>Ktedonobacteria</taxon>
        <taxon>Ktedonobacterales</taxon>
        <taxon>Dictyobacteraceae</taxon>
        <taxon>Dictyobacter</taxon>
    </lineage>
</organism>
<dbReference type="RefSeq" id="WP_126630031.1">
    <property type="nucleotide sequence ID" value="NZ_BIFT01000002.1"/>
</dbReference>
<accession>A0A402BET6</accession>
<dbReference type="AlphaFoldDB" id="A0A402BET6"/>
<comment type="caution">
    <text evidence="1">The sequence shown here is derived from an EMBL/GenBank/DDBJ whole genome shotgun (WGS) entry which is preliminary data.</text>
</comment>
<keyword evidence="2" id="KW-1185">Reference proteome</keyword>
<protein>
    <submittedName>
        <fullName evidence="1">Uncharacterized protein</fullName>
    </submittedName>
</protein>
<sequence length="176" mass="20710">MIKDSVILATPYAHQPPSLYICSNGAASKTPWRPYWQQHLTALQQEAVPFQFMHSATPPTLLLNTERHLRLPALLEKQHDPFDYWPFWSTFMTDDQHLSDTFLFLSISSHENYWLTLRFDHRQHLACLQQIEQENRLVLAIEPQRVYRTVTFDAAELTRHLNEIKRVRGSGQDLLQ</sequence>
<name>A0A402BET6_9CHLR</name>
<dbReference type="EMBL" id="BIFT01000002">
    <property type="protein sequence ID" value="GCE29839.1"/>
    <property type="molecule type" value="Genomic_DNA"/>
</dbReference>
<gene>
    <name evidence="1" type="ORF">KDA_53230</name>
</gene>